<dbReference type="Pfam" id="PF00132">
    <property type="entry name" value="Hexapep"/>
    <property type="match status" value="1"/>
</dbReference>
<evidence type="ECO:0000313" key="7">
    <source>
        <dbReference type="Proteomes" id="UP000195386"/>
    </source>
</evidence>
<dbReference type="InterPro" id="IPR045304">
    <property type="entry name" value="LbH_SAT"/>
</dbReference>
<dbReference type="InterPro" id="IPR011004">
    <property type="entry name" value="Trimer_LpxA-like_sf"/>
</dbReference>
<evidence type="ECO:0000256" key="1">
    <source>
        <dbReference type="ARBA" id="ARBA00007274"/>
    </source>
</evidence>
<dbReference type="Gene3D" id="2.160.10.10">
    <property type="entry name" value="Hexapeptide repeat proteins"/>
    <property type="match status" value="1"/>
</dbReference>
<protein>
    <recommendedName>
        <fullName evidence="5">Serine acetyltransferase</fullName>
        <ecNumber evidence="5">2.3.1.30</ecNumber>
    </recommendedName>
</protein>
<dbReference type="CDD" id="cd03354">
    <property type="entry name" value="LbH_SAT"/>
    <property type="match status" value="1"/>
</dbReference>
<dbReference type="GO" id="GO:0005737">
    <property type="term" value="C:cytoplasm"/>
    <property type="evidence" value="ECO:0007669"/>
    <property type="project" value="InterPro"/>
</dbReference>
<evidence type="ECO:0000313" key="6">
    <source>
        <dbReference type="EMBL" id="OUN99903.1"/>
    </source>
</evidence>
<dbReference type="RefSeq" id="WP_087426742.1">
    <property type="nucleotide sequence ID" value="NZ_NFII01000017.1"/>
</dbReference>
<sequence length="181" mass="21146">MIQDKTDLKEYLIEDLKRFDGKKPKLKDWLLKNEWAYIYRYLWILRHLEYHKNNKHKLRYIWYFFWYKRMCFNLSIDIKPNNLGPGFRLMHLGALVRIKKNCKIGRNCTMLPGVVIGNKHLANDDEWVIIGNNCYLGLGVKIFGKVTIGNNVTIGANAVITKDIPDNAIVGGIPARIIKIQ</sequence>
<dbReference type="Proteomes" id="UP000195386">
    <property type="component" value="Unassembled WGS sequence"/>
</dbReference>
<dbReference type="EMBL" id="NFII01000017">
    <property type="protein sequence ID" value="OUN99903.1"/>
    <property type="molecule type" value="Genomic_DNA"/>
</dbReference>
<keyword evidence="2 5" id="KW-0808">Transferase</keyword>
<comment type="similarity">
    <text evidence="1 5">Belongs to the transferase hexapeptide repeat family.</text>
</comment>
<dbReference type="EC" id="2.3.1.30" evidence="5"/>
<reference evidence="7" key="1">
    <citation type="submission" date="2017-04" db="EMBL/GenBank/DDBJ databases">
        <title>Function of individual gut microbiota members based on whole genome sequencing of pure cultures obtained from chicken caecum.</title>
        <authorList>
            <person name="Medvecky M."/>
            <person name="Cejkova D."/>
            <person name="Polansky O."/>
            <person name="Karasova D."/>
            <person name="Kubasova T."/>
            <person name="Cizek A."/>
            <person name="Rychlik I."/>
        </authorList>
    </citation>
    <scope>NUCLEOTIDE SEQUENCE [LARGE SCALE GENOMIC DNA]</scope>
    <source>
        <strain evidence="7">An43</strain>
    </source>
</reference>
<organism evidence="6 7">
    <name type="scientific">Bacteroides clarus</name>
    <dbReference type="NCBI Taxonomy" id="626929"/>
    <lineage>
        <taxon>Bacteria</taxon>
        <taxon>Pseudomonadati</taxon>
        <taxon>Bacteroidota</taxon>
        <taxon>Bacteroidia</taxon>
        <taxon>Bacteroidales</taxon>
        <taxon>Bacteroidaceae</taxon>
        <taxon>Bacteroides</taxon>
    </lineage>
</organism>
<dbReference type="PROSITE" id="PS00101">
    <property type="entry name" value="HEXAPEP_TRANSFERASES"/>
    <property type="match status" value="1"/>
</dbReference>
<dbReference type="GO" id="GO:0006535">
    <property type="term" value="P:cysteine biosynthetic process from serine"/>
    <property type="evidence" value="ECO:0007669"/>
    <property type="project" value="InterPro"/>
</dbReference>
<dbReference type="PANTHER" id="PTHR43300">
    <property type="entry name" value="ACETYLTRANSFERASE"/>
    <property type="match status" value="1"/>
</dbReference>
<dbReference type="InterPro" id="IPR001451">
    <property type="entry name" value="Hexapep"/>
</dbReference>
<evidence type="ECO:0000256" key="3">
    <source>
        <dbReference type="ARBA" id="ARBA00022737"/>
    </source>
</evidence>
<evidence type="ECO:0000256" key="2">
    <source>
        <dbReference type="ARBA" id="ARBA00022679"/>
    </source>
</evidence>
<accession>A0A1Y3YPV3</accession>
<dbReference type="PANTHER" id="PTHR43300:SF7">
    <property type="entry name" value="UDP-N-ACETYLBACILLOSAMINE N-ACETYLTRANSFERASE"/>
    <property type="match status" value="1"/>
</dbReference>
<dbReference type="GO" id="GO:0009001">
    <property type="term" value="F:serine O-acetyltransferase activity"/>
    <property type="evidence" value="ECO:0007669"/>
    <property type="project" value="UniProtKB-EC"/>
</dbReference>
<dbReference type="InterPro" id="IPR018357">
    <property type="entry name" value="Hexapep_transf_CS"/>
</dbReference>
<dbReference type="PIRSF" id="PIRSF000441">
    <property type="entry name" value="CysE"/>
    <property type="match status" value="1"/>
</dbReference>
<keyword evidence="3" id="KW-0677">Repeat</keyword>
<keyword evidence="4 5" id="KW-0012">Acyltransferase</keyword>
<dbReference type="SUPFAM" id="SSF51161">
    <property type="entry name" value="Trimeric LpxA-like enzymes"/>
    <property type="match status" value="1"/>
</dbReference>
<dbReference type="Pfam" id="PF14602">
    <property type="entry name" value="Hexapep_2"/>
    <property type="match status" value="1"/>
</dbReference>
<dbReference type="AlphaFoldDB" id="A0A1Y3YPV3"/>
<name>A0A1Y3YPV3_9BACE</name>
<proteinExistence type="inferred from homology"/>
<dbReference type="InterPro" id="IPR005881">
    <property type="entry name" value="Ser_O-AcTrfase"/>
</dbReference>
<dbReference type="InterPro" id="IPR050179">
    <property type="entry name" value="Trans_hexapeptide_repeat"/>
</dbReference>
<comment type="caution">
    <text evidence="6">The sequence shown here is derived from an EMBL/GenBank/DDBJ whole genome shotgun (WGS) entry which is preliminary data.</text>
</comment>
<evidence type="ECO:0000256" key="5">
    <source>
        <dbReference type="PIRNR" id="PIRNR000441"/>
    </source>
</evidence>
<comment type="catalytic activity">
    <reaction evidence="5">
        <text>L-serine + acetyl-CoA = O-acetyl-L-serine + CoA</text>
        <dbReference type="Rhea" id="RHEA:24560"/>
        <dbReference type="ChEBI" id="CHEBI:33384"/>
        <dbReference type="ChEBI" id="CHEBI:57287"/>
        <dbReference type="ChEBI" id="CHEBI:57288"/>
        <dbReference type="ChEBI" id="CHEBI:58340"/>
        <dbReference type="EC" id="2.3.1.30"/>
    </reaction>
</comment>
<evidence type="ECO:0000256" key="4">
    <source>
        <dbReference type="ARBA" id="ARBA00023315"/>
    </source>
</evidence>
<gene>
    <name evidence="6" type="ORF">B5F97_15045</name>
</gene>